<name>A0A067TKF5_GALM3</name>
<evidence type="ECO:0000313" key="2">
    <source>
        <dbReference type="EMBL" id="KDR83631.1"/>
    </source>
</evidence>
<organism evidence="2 3">
    <name type="scientific">Galerina marginata (strain CBS 339.88)</name>
    <dbReference type="NCBI Taxonomy" id="685588"/>
    <lineage>
        <taxon>Eukaryota</taxon>
        <taxon>Fungi</taxon>
        <taxon>Dikarya</taxon>
        <taxon>Basidiomycota</taxon>
        <taxon>Agaricomycotina</taxon>
        <taxon>Agaricomycetes</taxon>
        <taxon>Agaricomycetidae</taxon>
        <taxon>Agaricales</taxon>
        <taxon>Agaricineae</taxon>
        <taxon>Strophariaceae</taxon>
        <taxon>Galerina</taxon>
    </lineage>
</organism>
<dbReference type="EMBL" id="KL142368">
    <property type="protein sequence ID" value="KDR83631.1"/>
    <property type="molecule type" value="Genomic_DNA"/>
</dbReference>
<proteinExistence type="predicted"/>
<dbReference type="PANTHER" id="PTHR40635">
    <property type="match status" value="1"/>
</dbReference>
<dbReference type="PANTHER" id="PTHR40635:SF1">
    <property type="match status" value="1"/>
</dbReference>
<feature type="region of interest" description="Disordered" evidence="1">
    <location>
        <begin position="99"/>
        <end position="163"/>
    </location>
</feature>
<dbReference type="HOGENOM" id="CLU_051060_0_0_1"/>
<evidence type="ECO:0000256" key="1">
    <source>
        <dbReference type="SAM" id="MobiDB-lite"/>
    </source>
</evidence>
<dbReference type="Proteomes" id="UP000027222">
    <property type="component" value="Unassembled WGS sequence"/>
</dbReference>
<protein>
    <submittedName>
        <fullName evidence="2">Uncharacterized protein</fullName>
    </submittedName>
</protein>
<evidence type="ECO:0000313" key="3">
    <source>
        <dbReference type="Proteomes" id="UP000027222"/>
    </source>
</evidence>
<feature type="compositionally biased region" description="Acidic residues" evidence="1">
    <location>
        <begin position="145"/>
        <end position="162"/>
    </location>
</feature>
<reference evidence="3" key="1">
    <citation type="journal article" date="2014" name="Proc. Natl. Acad. Sci. U.S.A.">
        <title>Extensive sampling of basidiomycete genomes demonstrates inadequacy of the white-rot/brown-rot paradigm for wood decay fungi.</title>
        <authorList>
            <person name="Riley R."/>
            <person name="Salamov A.A."/>
            <person name="Brown D.W."/>
            <person name="Nagy L.G."/>
            <person name="Floudas D."/>
            <person name="Held B.W."/>
            <person name="Levasseur A."/>
            <person name="Lombard V."/>
            <person name="Morin E."/>
            <person name="Otillar R."/>
            <person name="Lindquist E.A."/>
            <person name="Sun H."/>
            <person name="LaButti K.M."/>
            <person name="Schmutz J."/>
            <person name="Jabbour D."/>
            <person name="Luo H."/>
            <person name="Baker S.E."/>
            <person name="Pisabarro A.G."/>
            <person name="Walton J.D."/>
            <person name="Blanchette R.A."/>
            <person name="Henrissat B."/>
            <person name="Martin F."/>
            <person name="Cullen D."/>
            <person name="Hibbett D.S."/>
            <person name="Grigoriev I.V."/>
        </authorList>
    </citation>
    <scope>NUCLEOTIDE SEQUENCE [LARGE SCALE GENOMIC DNA]</scope>
    <source>
        <strain evidence="3">CBS 339.88</strain>
    </source>
</reference>
<feature type="region of interest" description="Disordered" evidence="1">
    <location>
        <begin position="304"/>
        <end position="329"/>
    </location>
</feature>
<accession>A0A067TKF5</accession>
<keyword evidence="3" id="KW-1185">Reference proteome</keyword>
<dbReference type="AlphaFoldDB" id="A0A067TKF5"/>
<sequence length="329" mass="36896">MTYSTRNSFYLRISNTIVLPIYVYLDERHVDWMSDKVLQHVLSDLRPHILAKLKSEADSLTGGSLAHNKATVDTHRGDTYQFCYFIRKTEPHSVVIKSRTFRATPPQKGPELAIPSSKKRGKRREPDPPRAMKNKKRKINQESATDNEDEDFTMASDSDDGDTYVSQVQLEIEEEEEKPKPILGLRYQGFTIYGHCLCVVVEPWPVVRAMTVPPLFSSTTQSARSAAVVPRADAGVSARARTPLFLPDDSEQQTRPEGANTSHINQAYLQQILNEGPEASDDDEDDMGGMLEFSQVLRNVGDSRAGAINDDDDMDGSILFGDADEFREL</sequence>
<dbReference type="OrthoDB" id="5374757at2759"/>
<gene>
    <name evidence="2" type="ORF">GALMADRAFT_235929</name>
</gene>